<evidence type="ECO:0000313" key="4">
    <source>
        <dbReference type="Proteomes" id="UP000005207"/>
    </source>
</evidence>
<feature type="domain" description="Activator of Hsp90 ATPase AHSA1-like N-terminal" evidence="2">
    <location>
        <begin position="60"/>
        <end position="122"/>
    </location>
</feature>
<gene>
    <name evidence="3" type="primary">LOC109194587</name>
</gene>
<name>A0A669CW19_ORENI</name>
<dbReference type="Ensembl" id="ENSONIT00000072592.1">
    <property type="protein sequence ID" value="ENSONIP00000044595.1"/>
    <property type="gene ID" value="ENSONIG00000039595.1"/>
</dbReference>
<dbReference type="SUPFAM" id="SSF103111">
    <property type="entry name" value="Activator of Hsp90 ATPase, Aha1"/>
    <property type="match status" value="1"/>
</dbReference>
<dbReference type="GO" id="GO:0051087">
    <property type="term" value="F:protein-folding chaperone binding"/>
    <property type="evidence" value="ECO:0007669"/>
    <property type="project" value="InterPro"/>
</dbReference>
<keyword evidence="4" id="KW-1185">Reference proteome</keyword>
<dbReference type="InterPro" id="IPR036338">
    <property type="entry name" value="Aha1"/>
</dbReference>
<protein>
    <recommendedName>
        <fullName evidence="2">Activator of Hsp90 ATPase AHSA1-like N-terminal domain-containing protein</fullName>
    </recommendedName>
</protein>
<dbReference type="Pfam" id="PF09229">
    <property type="entry name" value="Aha1_N"/>
    <property type="match status" value="1"/>
</dbReference>
<dbReference type="OMA" id="CGANCFL"/>
<proteinExistence type="inferred from homology"/>
<accession>A0A669CW19</accession>
<sequence>MHITQLYQGVRLSFSESCNTINKITNLYGSRVQAVALHCVGTWVASLLWCCFLCAGLSCREVKFRGTIDVSNLSDKNDEDDLDICVAFCMDQLNTRLLDLMKTSGVREVRRVLGKYVQQLKSGFGQGMILPTTNALKQHSPVAAKKNEVKTNKTQISPAAKCSSSTAPCTTGDRILTCSFDLKETFQPNPDHLSGEFTQLVPDTRIDMKWWLKTWPSAESSCWDVMCSCFSAAAFRNALTSLVSL</sequence>
<dbReference type="GeneTree" id="ENSGT00940000155144"/>
<dbReference type="Ensembl" id="ENSONIT00000041755.1">
    <property type="protein sequence ID" value="ENSONIP00000052256.1"/>
    <property type="gene ID" value="ENSONIG00000036878.1"/>
</dbReference>
<comment type="similarity">
    <text evidence="1">Belongs to the AHA1 family.</text>
</comment>
<evidence type="ECO:0000259" key="2">
    <source>
        <dbReference type="Pfam" id="PF09229"/>
    </source>
</evidence>
<reference evidence="3" key="1">
    <citation type="submission" date="2025-05" db="UniProtKB">
        <authorList>
            <consortium name="Ensembl"/>
        </authorList>
    </citation>
    <scope>IDENTIFICATION</scope>
</reference>
<dbReference type="InterPro" id="IPR015310">
    <property type="entry name" value="AHSA1-like_N"/>
</dbReference>
<evidence type="ECO:0000313" key="3">
    <source>
        <dbReference type="Ensembl" id="ENSONIP00000052256.1"/>
    </source>
</evidence>
<dbReference type="Gene3D" id="3.15.10.20">
    <property type="entry name" value="Activator of Hsp90 ATPase Aha1, N-terminal domain"/>
    <property type="match status" value="1"/>
</dbReference>
<organism evidence="3 4">
    <name type="scientific">Oreochromis niloticus</name>
    <name type="common">Nile tilapia</name>
    <name type="synonym">Tilapia nilotica</name>
    <dbReference type="NCBI Taxonomy" id="8128"/>
    <lineage>
        <taxon>Eukaryota</taxon>
        <taxon>Metazoa</taxon>
        <taxon>Chordata</taxon>
        <taxon>Craniata</taxon>
        <taxon>Vertebrata</taxon>
        <taxon>Euteleostomi</taxon>
        <taxon>Actinopterygii</taxon>
        <taxon>Neopterygii</taxon>
        <taxon>Teleostei</taxon>
        <taxon>Neoteleostei</taxon>
        <taxon>Acanthomorphata</taxon>
        <taxon>Ovalentaria</taxon>
        <taxon>Cichlomorphae</taxon>
        <taxon>Cichliformes</taxon>
        <taxon>Cichlidae</taxon>
        <taxon>African cichlids</taxon>
        <taxon>Pseudocrenilabrinae</taxon>
        <taxon>Oreochromini</taxon>
        <taxon>Oreochromis</taxon>
    </lineage>
</organism>
<dbReference type="Proteomes" id="UP000005207">
    <property type="component" value="Unplaced"/>
</dbReference>
<dbReference type="AlphaFoldDB" id="A0A669CW19"/>
<dbReference type="GO" id="GO:0001671">
    <property type="term" value="F:ATPase activator activity"/>
    <property type="evidence" value="ECO:0007669"/>
    <property type="project" value="InterPro"/>
</dbReference>
<evidence type="ECO:0000256" key="1">
    <source>
        <dbReference type="ARBA" id="ARBA00006817"/>
    </source>
</evidence>